<protein>
    <submittedName>
        <fullName evidence="2">Uncharacterized protein</fullName>
    </submittedName>
</protein>
<sequence>MSQYTFDTIRLAGPHPEDHKGALRRPPKLDLATCTHTTVFDADSNTFDSAICAGEDIDIPMCESPITSGSGDSGIFKGKEGLVWMKGSSAGLPQEEKASSRESSVLLGKAPGRVDVQKEQPSMPKTEAAKGGQRVEEAGRFILVRVFRRIGMRSPGSVRR</sequence>
<dbReference type="Proteomes" id="UP000076871">
    <property type="component" value="Unassembled WGS sequence"/>
</dbReference>
<dbReference type="GeneID" id="63831784"/>
<evidence type="ECO:0000313" key="2">
    <source>
        <dbReference type="EMBL" id="KZT00939.1"/>
    </source>
</evidence>
<reference evidence="2 3" key="1">
    <citation type="journal article" date="2016" name="Mol. Biol. Evol.">
        <title>Comparative Genomics of Early-Diverging Mushroom-Forming Fungi Provides Insights into the Origins of Lignocellulose Decay Capabilities.</title>
        <authorList>
            <person name="Nagy L.G."/>
            <person name="Riley R."/>
            <person name="Tritt A."/>
            <person name="Adam C."/>
            <person name="Daum C."/>
            <person name="Floudas D."/>
            <person name="Sun H."/>
            <person name="Yadav J.S."/>
            <person name="Pangilinan J."/>
            <person name="Larsson K.H."/>
            <person name="Matsuura K."/>
            <person name="Barry K."/>
            <person name="Labutti K."/>
            <person name="Kuo R."/>
            <person name="Ohm R.A."/>
            <person name="Bhattacharya S.S."/>
            <person name="Shirouzu T."/>
            <person name="Yoshinaga Y."/>
            <person name="Martin F.M."/>
            <person name="Grigoriev I.V."/>
            <person name="Hibbett D.S."/>
        </authorList>
    </citation>
    <scope>NUCLEOTIDE SEQUENCE [LARGE SCALE GENOMIC DNA]</scope>
    <source>
        <strain evidence="2 3">93-53</strain>
    </source>
</reference>
<organism evidence="2 3">
    <name type="scientific">Laetiporus sulphureus 93-53</name>
    <dbReference type="NCBI Taxonomy" id="1314785"/>
    <lineage>
        <taxon>Eukaryota</taxon>
        <taxon>Fungi</taxon>
        <taxon>Dikarya</taxon>
        <taxon>Basidiomycota</taxon>
        <taxon>Agaricomycotina</taxon>
        <taxon>Agaricomycetes</taxon>
        <taxon>Polyporales</taxon>
        <taxon>Laetiporus</taxon>
    </lineage>
</organism>
<evidence type="ECO:0000313" key="3">
    <source>
        <dbReference type="Proteomes" id="UP000076871"/>
    </source>
</evidence>
<proteinExistence type="predicted"/>
<dbReference type="EMBL" id="KV427673">
    <property type="protein sequence ID" value="KZT00939.1"/>
    <property type="molecule type" value="Genomic_DNA"/>
</dbReference>
<accession>A0A165BFE3</accession>
<dbReference type="InParanoid" id="A0A165BFE3"/>
<name>A0A165BFE3_9APHY</name>
<dbReference type="AlphaFoldDB" id="A0A165BFE3"/>
<feature type="region of interest" description="Disordered" evidence="1">
    <location>
        <begin position="88"/>
        <end position="133"/>
    </location>
</feature>
<gene>
    <name evidence="2" type="ORF">LAESUDRAFT_816207</name>
</gene>
<keyword evidence="3" id="KW-1185">Reference proteome</keyword>
<dbReference type="RefSeq" id="XP_040758679.1">
    <property type="nucleotide sequence ID" value="XM_040914757.1"/>
</dbReference>
<evidence type="ECO:0000256" key="1">
    <source>
        <dbReference type="SAM" id="MobiDB-lite"/>
    </source>
</evidence>